<evidence type="ECO:0000313" key="3">
    <source>
        <dbReference type="Proteomes" id="UP000479710"/>
    </source>
</evidence>
<comment type="caution">
    <text evidence="2">The sequence shown here is derived from an EMBL/GenBank/DDBJ whole genome shotgun (WGS) entry which is preliminary data.</text>
</comment>
<reference evidence="2 3" key="1">
    <citation type="submission" date="2019-11" db="EMBL/GenBank/DDBJ databases">
        <title>Whole genome sequence of Oryza granulata.</title>
        <authorList>
            <person name="Li W."/>
        </authorList>
    </citation>
    <scope>NUCLEOTIDE SEQUENCE [LARGE SCALE GENOMIC DNA]</scope>
    <source>
        <strain evidence="3">cv. Menghai</strain>
        <tissue evidence="2">Leaf</tissue>
    </source>
</reference>
<feature type="compositionally biased region" description="Basic and acidic residues" evidence="1">
    <location>
        <begin position="150"/>
        <end position="166"/>
    </location>
</feature>
<dbReference type="AlphaFoldDB" id="A0A6G1BKX3"/>
<feature type="region of interest" description="Disordered" evidence="1">
    <location>
        <begin position="96"/>
        <end position="166"/>
    </location>
</feature>
<evidence type="ECO:0000256" key="1">
    <source>
        <dbReference type="SAM" id="MobiDB-lite"/>
    </source>
</evidence>
<organism evidence="2 3">
    <name type="scientific">Oryza meyeriana var. granulata</name>
    <dbReference type="NCBI Taxonomy" id="110450"/>
    <lineage>
        <taxon>Eukaryota</taxon>
        <taxon>Viridiplantae</taxon>
        <taxon>Streptophyta</taxon>
        <taxon>Embryophyta</taxon>
        <taxon>Tracheophyta</taxon>
        <taxon>Spermatophyta</taxon>
        <taxon>Magnoliopsida</taxon>
        <taxon>Liliopsida</taxon>
        <taxon>Poales</taxon>
        <taxon>Poaceae</taxon>
        <taxon>BOP clade</taxon>
        <taxon>Oryzoideae</taxon>
        <taxon>Oryzeae</taxon>
        <taxon>Oryzinae</taxon>
        <taxon>Oryza</taxon>
        <taxon>Oryza meyeriana</taxon>
    </lineage>
</organism>
<dbReference type="EMBL" id="SPHZ02000012">
    <property type="protein sequence ID" value="KAF0888698.1"/>
    <property type="molecule type" value="Genomic_DNA"/>
</dbReference>
<accession>A0A6G1BKX3</accession>
<feature type="compositionally biased region" description="Gly residues" evidence="1">
    <location>
        <begin position="105"/>
        <end position="119"/>
    </location>
</feature>
<dbReference type="Proteomes" id="UP000479710">
    <property type="component" value="Unassembled WGS sequence"/>
</dbReference>
<gene>
    <name evidence="2" type="ORF">E2562_016494</name>
</gene>
<keyword evidence="3" id="KW-1185">Reference proteome</keyword>
<name>A0A6G1BKX3_9ORYZ</name>
<protein>
    <submittedName>
        <fullName evidence="2">Uncharacterized protein</fullName>
    </submittedName>
</protein>
<evidence type="ECO:0000313" key="2">
    <source>
        <dbReference type="EMBL" id="KAF0888698.1"/>
    </source>
</evidence>
<proteinExistence type="predicted"/>
<feature type="compositionally biased region" description="Basic and acidic residues" evidence="1">
    <location>
        <begin position="125"/>
        <end position="138"/>
    </location>
</feature>
<sequence>MSSPAASLLPCCPLTRGGWVWRPQTWRAGIWRREAVGGGAFLLKGGGHQGGGEGVVTVEGQEIGEIVAGGGQEGKVAADGCKVVWLRHGSGHGWWLGEDERGEDGGGGSRPSPLGGGSTANGEAEGGRRGVEEVECHEGLVGCGSRRGGGRSDECTGRGERADEFC</sequence>